<comment type="caution">
    <text evidence="1">The sequence shown here is derived from an EMBL/GenBank/DDBJ whole genome shotgun (WGS) entry which is preliminary data.</text>
</comment>
<name>A0ACC2RXJ2_9FUNG</name>
<organism evidence="1 2">
    <name type="scientific">Entomophthora muscae</name>
    <dbReference type="NCBI Taxonomy" id="34485"/>
    <lineage>
        <taxon>Eukaryota</taxon>
        <taxon>Fungi</taxon>
        <taxon>Fungi incertae sedis</taxon>
        <taxon>Zoopagomycota</taxon>
        <taxon>Entomophthoromycotina</taxon>
        <taxon>Entomophthoromycetes</taxon>
        <taxon>Entomophthorales</taxon>
        <taxon>Entomophthoraceae</taxon>
        <taxon>Entomophthora</taxon>
    </lineage>
</organism>
<dbReference type="EMBL" id="QTSX02006425">
    <property type="protein sequence ID" value="KAJ9054776.1"/>
    <property type="molecule type" value="Genomic_DNA"/>
</dbReference>
<dbReference type="Proteomes" id="UP001165960">
    <property type="component" value="Unassembled WGS sequence"/>
</dbReference>
<keyword evidence="2" id="KW-1185">Reference proteome</keyword>
<evidence type="ECO:0000313" key="1">
    <source>
        <dbReference type="EMBL" id="KAJ9054776.1"/>
    </source>
</evidence>
<accession>A0ACC2RXJ2</accession>
<gene>
    <name evidence="1" type="primary">QCR8_1</name>
    <name evidence="1" type="ORF">DSO57_1010651</name>
</gene>
<proteinExistence type="predicted"/>
<reference evidence="1" key="1">
    <citation type="submission" date="2022-04" db="EMBL/GenBank/DDBJ databases">
        <title>Genome of the entomopathogenic fungus Entomophthora muscae.</title>
        <authorList>
            <person name="Elya C."/>
            <person name="Lovett B.R."/>
            <person name="Lee E."/>
            <person name="Macias A.M."/>
            <person name="Hajek A.E."/>
            <person name="De Bivort B.L."/>
            <person name="Kasson M.T."/>
            <person name="De Fine Licht H.H."/>
            <person name="Stajich J.E."/>
        </authorList>
    </citation>
    <scope>NUCLEOTIDE SEQUENCE</scope>
    <source>
        <strain evidence="1">Berkeley</strain>
    </source>
</reference>
<evidence type="ECO:0000313" key="2">
    <source>
        <dbReference type="Proteomes" id="UP001165960"/>
    </source>
</evidence>
<sequence>MAGGYMGWWGHMCGPKQRGIVSYSISPYQQRVFAGVLTKSSFNVVRRTSAQVPYIVPAFALGYLVYWWGNKTFAFYESKAGQAYLKKLEE</sequence>
<protein>
    <submittedName>
        <fullName evidence="1">Ubiquinol--cytochrome-c reductase subunit 8</fullName>
    </submittedName>
</protein>